<dbReference type="AlphaFoldDB" id="A0A8J2NY70"/>
<evidence type="ECO:0000313" key="2">
    <source>
        <dbReference type="EMBL" id="CAG7724759.1"/>
    </source>
</evidence>
<keyword evidence="3" id="KW-1185">Reference proteome</keyword>
<dbReference type="EMBL" id="CAJVCH010113423">
    <property type="protein sequence ID" value="CAG7724759.1"/>
    <property type="molecule type" value="Genomic_DNA"/>
</dbReference>
<evidence type="ECO:0000313" key="3">
    <source>
        <dbReference type="Proteomes" id="UP000708208"/>
    </source>
</evidence>
<feature type="signal peptide" evidence="1">
    <location>
        <begin position="1"/>
        <end position="19"/>
    </location>
</feature>
<comment type="caution">
    <text evidence="2">The sequence shown here is derived from an EMBL/GenBank/DDBJ whole genome shotgun (WGS) entry which is preliminary data.</text>
</comment>
<dbReference type="Proteomes" id="UP000708208">
    <property type="component" value="Unassembled WGS sequence"/>
</dbReference>
<name>A0A8J2NY70_9HEXA</name>
<feature type="chain" id="PRO_5035182455" evidence="1">
    <location>
        <begin position="20"/>
        <end position="73"/>
    </location>
</feature>
<feature type="non-terminal residue" evidence="2">
    <location>
        <position position="1"/>
    </location>
</feature>
<keyword evidence="1" id="KW-0732">Signal</keyword>
<gene>
    <name evidence="2" type="ORF">AFUS01_LOCUS13759</name>
</gene>
<reference evidence="2" key="1">
    <citation type="submission" date="2021-06" db="EMBL/GenBank/DDBJ databases">
        <authorList>
            <person name="Hodson N. C."/>
            <person name="Mongue J. A."/>
            <person name="Jaron S. K."/>
        </authorList>
    </citation>
    <scope>NUCLEOTIDE SEQUENCE</scope>
</reference>
<protein>
    <submittedName>
        <fullName evidence="2">Uncharacterized protein</fullName>
    </submittedName>
</protein>
<sequence>MNHCVIVVFLLLGASAVLAQVQNNPDEADLGTFLGLFDTRPRLNSDNRRYSRYESLPSYGFGGQRSGYRHSFP</sequence>
<accession>A0A8J2NY70</accession>
<evidence type="ECO:0000256" key="1">
    <source>
        <dbReference type="SAM" id="SignalP"/>
    </source>
</evidence>
<proteinExistence type="predicted"/>
<organism evidence="2 3">
    <name type="scientific">Allacma fusca</name>
    <dbReference type="NCBI Taxonomy" id="39272"/>
    <lineage>
        <taxon>Eukaryota</taxon>
        <taxon>Metazoa</taxon>
        <taxon>Ecdysozoa</taxon>
        <taxon>Arthropoda</taxon>
        <taxon>Hexapoda</taxon>
        <taxon>Collembola</taxon>
        <taxon>Symphypleona</taxon>
        <taxon>Sminthuridae</taxon>
        <taxon>Allacma</taxon>
    </lineage>
</organism>